<dbReference type="EMBL" id="MOOV01000098">
    <property type="protein sequence ID" value="OUC01050.1"/>
    <property type="molecule type" value="Genomic_DNA"/>
</dbReference>
<dbReference type="InterPro" id="IPR047575">
    <property type="entry name" value="Sm"/>
</dbReference>
<dbReference type="Gene3D" id="2.30.30.100">
    <property type="match status" value="1"/>
</dbReference>
<dbReference type="NCBIfam" id="TIGR02383">
    <property type="entry name" value="Hfq"/>
    <property type="match status" value="1"/>
</dbReference>
<evidence type="ECO:0000256" key="3">
    <source>
        <dbReference type="HAMAP-Rule" id="MF_00436"/>
    </source>
</evidence>
<comment type="similarity">
    <text evidence="3">Belongs to the Hfq family.</text>
</comment>
<dbReference type="GO" id="GO:0045974">
    <property type="term" value="P:regulation of translation, ncRNA-mediated"/>
    <property type="evidence" value="ECO:0007669"/>
    <property type="project" value="TreeGrafter"/>
</dbReference>
<comment type="caution">
    <text evidence="5">The sequence shown here is derived from an EMBL/GenBank/DDBJ whole genome shotgun (WGS) entry which is preliminary data.</text>
</comment>
<organism evidence="5 6">
    <name type="scientific">Bacillus thuringiensis subsp. medellin</name>
    <dbReference type="NCBI Taxonomy" id="79672"/>
    <lineage>
        <taxon>Bacteria</taxon>
        <taxon>Bacillati</taxon>
        <taxon>Bacillota</taxon>
        <taxon>Bacilli</taxon>
        <taxon>Bacillales</taxon>
        <taxon>Bacillaceae</taxon>
        <taxon>Bacillus</taxon>
        <taxon>Bacillus cereus group</taxon>
    </lineage>
</organism>
<dbReference type="HAMAP" id="MF_00436">
    <property type="entry name" value="Hfq"/>
    <property type="match status" value="1"/>
</dbReference>
<comment type="subunit">
    <text evidence="3">Homohexamer.</text>
</comment>
<keyword evidence="2 3" id="KW-0346">Stress response</keyword>
<evidence type="ECO:0000259" key="4">
    <source>
        <dbReference type="PROSITE" id="PS52002"/>
    </source>
</evidence>
<dbReference type="PROSITE" id="PS52002">
    <property type="entry name" value="SM"/>
    <property type="match status" value="1"/>
</dbReference>
<evidence type="ECO:0000313" key="6">
    <source>
        <dbReference type="Proteomes" id="UP000195160"/>
    </source>
</evidence>
<dbReference type="AlphaFoldDB" id="A0A9X6RGM5"/>
<gene>
    <name evidence="3" type="primary">hfq</name>
    <name evidence="5" type="ORF">BK784_13495</name>
</gene>
<reference evidence="5 6" key="1">
    <citation type="submission" date="2016-10" db="EMBL/GenBank/DDBJ databases">
        <title>Comparative genomics of Bacillus thuringiensis reveals a path to pathogens against multiple invertebrate hosts.</title>
        <authorList>
            <person name="Zheng J."/>
            <person name="Gao Q."/>
            <person name="Liu H."/>
            <person name="Peng D."/>
            <person name="Ruan L."/>
            <person name="Sun M."/>
        </authorList>
    </citation>
    <scope>NUCLEOTIDE SEQUENCE [LARGE SCALE GENOMIC DNA]</scope>
    <source>
        <strain evidence="5">T30001</strain>
    </source>
</reference>
<accession>A0A9X6RGM5</accession>
<evidence type="ECO:0000256" key="2">
    <source>
        <dbReference type="ARBA" id="ARBA00023016"/>
    </source>
</evidence>
<evidence type="ECO:0000256" key="1">
    <source>
        <dbReference type="ARBA" id="ARBA00022884"/>
    </source>
</evidence>
<dbReference type="GO" id="GO:0006355">
    <property type="term" value="P:regulation of DNA-templated transcription"/>
    <property type="evidence" value="ECO:0007669"/>
    <property type="project" value="InterPro"/>
</dbReference>
<dbReference type="PANTHER" id="PTHR34772:SF1">
    <property type="entry name" value="RNA-BINDING PROTEIN HFQ"/>
    <property type="match status" value="1"/>
</dbReference>
<sequence>MMYTQENFYNKLMEEKKEVTIFLLNGVRVPGKIIAVDKFSVLILSNGKQLFLYKKAISTVSLQKI</sequence>
<name>A0A9X6RGM5_BACTV</name>
<dbReference type="Pfam" id="PF17209">
    <property type="entry name" value="Hfq"/>
    <property type="match status" value="1"/>
</dbReference>
<dbReference type="InterPro" id="IPR005001">
    <property type="entry name" value="Hfq"/>
</dbReference>
<dbReference type="PANTHER" id="PTHR34772">
    <property type="entry name" value="RNA-BINDING PROTEIN HFQ"/>
    <property type="match status" value="1"/>
</dbReference>
<evidence type="ECO:0000313" key="5">
    <source>
        <dbReference type="EMBL" id="OUC01050.1"/>
    </source>
</evidence>
<dbReference type="InterPro" id="IPR010920">
    <property type="entry name" value="LSM_dom_sf"/>
</dbReference>
<dbReference type="GO" id="GO:0043487">
    <property type="term" value="P:regulation of RNA stability"/>
    <property type="evidence" value="ECO:0007669"/>
    <property type="project" value="TreeGrafter"/>
</dbReference>
<comment type="function">
    <text evidence="3">RNA chaperone that binds small regulatory RNA (sRNAs) and mRNAs to facilitate mRNA translational regulation in response to envelope stress, environmental stress and changes in metabolite concentrations. Also binds with high specificity to tRNAs.</text>
</comment>
<dbReference type="GO" id="GO:0005829">
    <property type="term" value="C:cytosol"/>
    <property type="evidence" value="ECO:0007669"/>
    <property type="project" value="TreeGrafter"/>
</dbReference>
<dbReference type="Proteomes" id="UP000195160">
    <property type="component" value="Unassembled WGS sequence"/>
</dbReference>
<proteinExistence type="inferred from homology"/>
<dbReference type="CDD" id="cd01716">
    <property type="entry name" value="Hfq"/>
    <property type="match status" value="1"/>
</dbReference>
<keyword evidence="1 3" id="KW-0694">RNA-binding</keyword>
<protein>
    <recommendedName>
        <fullName evidence="3">RNA-binding protein Hfq</fullName>
    </recommendedName>
</protein>
<dbReference type="SUPFAM" id="SSF50182">
    <property type="entry name" value="Sm-like ribonucleoproteins"/>
    <property type="match status" value="1"/>
</dbReference>
<dbReference type="GO" id="GO:0003723">
    <property type="term" value="F:RNA binding"/>
    <property type="evidence" value="ECO:0007669"/>
    <property type="project" value="UniProtKB-UniRule"/>
</dbReference>
<feature type="domain" description="Sm" evidence="4">
    <location>
        <begin position="6"/>
        <end position="65"/>
    </location>
</feature>